<dbReference type="AlphaFoldDB" id="A0A6B0UTA0"/>
<name>A0A6B0UTA0_IXORI</name>
<dbReference type="EMBL" id="GIFC01010924">
    <property type="protein sequence ID" value="MXU93007.1"/>
    <property type="molecule type" value="Transcribed_RNA"/>
</dbReference>
<organism evidence="1">
    <name type="scientific">Ixodes ricinus</name>
    <name type="common">Common tick</name>
    <name type="synonym">Acarus ricinus</name>
    <dbReference type="NCBI Taxonomy" id="34613"/>
    <lineage>
        <taxon>Eukaryota</taxon>
        <taxon>Metazoa</taxon>
        <taxon>Ecdysozoa</taxon>
        <taxon>Arthropoda</taxon>
        <taxon>Chelicerata</taxon>
        <taxon>Arachnida</taxon>
        <taxon>Acari</taxon>
        <taxon>Parasitiformes</taxon>
        <taxon>Ixodida</taxon>
        <taxon>Ixodoidea</taxon>
        <taxon>Ixodidae</taxon>
        <taxon>Ixodinae</taxon>
        <taxon>Ixodes</taxon>
    </lineage>
</organism>
<sequence length="140" mass="14450">MTILLLLSVEELKLGSAWLLNGTGTSPISGSGGMKRGVILRRPSGIRVSICLSVGPLMCCSGRLLLLLFSGRTTEVALAVVADRDCCEGVEMPFTSLHCSATCAAATRVARAASCCCCCSWALSTSGSSTSVEQPAELCS</sequence>
<accession>A0A6B0UTA0</accession>
<evidence type="ECO:0000313" key="1">
    <source>
        <dbReference type="EMBL" id="MXU93007.1"/>
    </source>
</evidence>
<proteinExistence type="predicted"/>
<reference evidence="1" key="1">
    <citation type="submission" date="2019-12" db="EMBL/GenBank/DDBJ databases">
        <title>An insight into the sialome of adult female Ixodes ricinus ticks feeding for 6 days.</title>
        <authorList>
            <person name="Perner J."/>
            <person name="Ribeiro J.M.C."/>
        </authorList>
    </citation>
    <scope>NUCLEOTIDE SEQUENCE</scope>
    <source>
        <strain evidence="1">Semi-engorged</strain>
        <tissue evidence="1">Salivary glands</tissue>
    </source>
</reference>
<protein>
    <submittedName>
        <fullName evidence="1">Putative secreted protein</fullName>
    </submittedName>
</protein>